<evidence type="ECO:0008006" key="4">
    <source>
        <dbReference type="Google" id="ProtNLM"/>
    </source>
</evidence>
<keyword evidence="3" id="KW-1185">Reference proteome</keyword>
<evidence type="ECO:0000313" key="2">
    <source>
        <dbReference type="EMBL" id="SIQ73866.1"/>
    </source>
</evidence>
<keyword evidence="1" id="KW-0472">Membrane</keyword>
<dbReference type="EMBL" id="FTMS01000014">
    <property type="protein sequence ID" value="SIQ73866.1"/>
    <property type="molecule type" value="Genomic_DNA"/>
</dbReference>
<proteinExistence type="predicted"/>
<evidence type="ECO:0000313" key="3">
    <source>
        <dbReference type="Proteomes" id="UP000186400"/>
    </source>
</evidence>
<dbReference type="RefSeq" id="WP_076489319.1">
    <property type="nucleotide sequence ID" value="NZ_FTMS01000014.1"/>
</dbReference>
<sequence>MNKRVNTFLFILAATVVNILMMMVLFVLFLVVFARFVAPSLPPQVNQVMLMVLFLASVISTYLLYHRLMRWASRTYDLQKYFGPLFGKDGKGRRSPE</sequence>
<dbReference type="STRING" id="159291.SAMN05920897_11410"/>
<dbReference type="Proteomes" id="UP000186400">
    <property type="component" value="Unassembled WGS sequence"/>
</dbReference>
<evidence type="ECO:0000256" key="1">
    <source>
        <dbReference type="SAM" id="Phobius"/>
    </source>
</evidence>
<gene>
    <name evidence="2" type="ORF">SAMN05920897_11410</name>
</gene>
<organism evidence="2 3">
    <name type="scientific">Alkalispirochaeta americana</name>
    <dbReference type="NCBI Taxonomy" id="159291"/>
    <lineage>
        <taxon>Bacteria</taxon>
        <taxon>Pseudomonadati</taxon>
        <taxon>Spirochaetota</taxon>
        <taxon>Spirochaetia</taxon>
        <taxon>Spirochaetales</taxon>
        <taxon>Spirochaetaceae</taxon>
        <taxon>Alkalispirochaeta</taxon>
    </lineage>
</organism>
<feature type="transmembrane region" description="Helical" evidence="1">
    <location>
        <begin position="7"/>
        <end position="36"/>
    </location>
</feature>
<reference evidence="2 3" key="1">
    <citation type="submission" date="2017-01" db="EMBL/GenBank/DDBJ databases">
        <authorList>
            <person name="Mah S.A."/>
            <person name="Swanson W.J."/>
            <person name="Moy G.W."/>
            <person name="Vacquier V.D."/>
        </authorList>
    </citation>
    <scope>NUCLEOTIDE SEQUENCE [LARGE SCALE GENOMIC DNA]</scope>
    <source>
        <strain evidence="2 3">ASpG1</strain>
    </source>
</reference>
<keyword evidence="1" id="KW-1133">Transmembrane helix</keyword>
<name>A0A1N6V8C7_9SPIO</name>
<protein>
    <recommendedName>
        <fullName evidence="4">Leader peptide processing enzyme</fullName>
    </recommendedName>
</protein>
<accession>A0A1N6V8C7</accession>
<keyword evidence="1" id="KW-0812">Transmembrane</keyword>
<dbReference type="OrthoDB" id="363155at2"/>
<feature type="transmembrane region" description="Helical" evidence="1">
    <location>
        <begin position="48"/>
        <end position="65"/>
    </location>
</feature>
<dbReference type="AlphaFoldDB" id="A0A1N6V8C7"/>